<reference evidence="2 3" key="1">
    <citation type="submission" date="2017-09" db="EMBL/GenBank/DDBJ databases">
        <title>Depth-based differentiation of microbial function through sediment-hosted aquifers and enrichment of novel symbionts in the deep terrestrial subsurface.</title>
        <authorList>
            <person name="Probst A.J."/>
            <person name="Ladd B."/>
            <person name="Jarett J.K."/>
            <person name="Geller-Mcgrath D.E."/>
            <person name="Sieber C.M."/>
            <person name="Emerson J.B."/>
            <person name="Anantharaman K."/>
            <person name="Thomas B.C."/>
            <person name="Malmstrom R."/>
            <person name="Stieglmeier M."/>
            <person name="Klingl A."/>
            <person name="Woyke T."/>
            <person name="Ryan C.M."/>
            <person name="Banfield J.F."/>
        </authorList>
    </citation>
    <scope>NUCLEOTIDE SEQUENCE [LARGE SCALE GENOMIC DNA]</scope>
    <source>
        <strain evidence="2">CG11_big_fil_rev_8_21_14_0_20_45_26</strain>
    </source>
</reference>
<organism evidence="2 3">
    <name type="scientific">Candidatus Abzuiibacterium crystallinum</name>
    <dbReference type="NCBI Taxonomy" id="1974748"/>
    <lineage>
        <taxon>Bacteria</taxon>
        <taxon>Pseudomonadati</taxon>
        <taxon>Candidatus Omnitrophota</taxon>
        <taxon>Candidatus Abzuiibacterium</taxon>
    </lineage>
</organism>
<name>A0A2H0LNU1_9BACT</name>
<proteinExistence type="predicted"/>
<feature type="region of interest" description="Disordered" evidence="1">
    <location>
        <begin position="35"/>
        <end position="80"/>
    </location>
</feature>
<feature type="compositionally biased region" description="Basic and acidic residues" evidence="1">
    <location>
        <begin position="60"/>
        <end position="78"/>
    </location>
</feature>
<evidence type="ECO:0000313" key="2">
    <source>
        <dbReference type="EMBL" id="PIQ86047.1"/>
    </source>
</evidence>
<comment type="caution">
    <text evidence="2">The sequence shown here is derived from an EMBL/GenBank/DDBJ whole genome shotgun (WGS) entry which is preliminary data.</text>
</comment>
<dbReference type="EMBL" id="PCVY01000053">
    <property type="protein sequence ID" value="PIQ86047.1"/>
    <property type="molecule type" value="Genomic_DNA"/>
</dbReference>
<evidence type="ECO:0000313" key="3">
    <source>
        <dbReference type="Proteomes" id="UP000230859"/>
    </source>
</evidence>
<sequence>MKARRDVMKKSVFYLACLIGLVLFQGTPLLAALDHDEEPTETSAALPLVEPKLPPEEEPSDSREEKDDTEKNETKDEAVEVVAGPAAALPSASVMLPSTEPDEDVIIMKASEPDYADMEDYEAIQMAVKKLRATNPKLADRLEEIARDLAWYVS</sequence>
<evidence type="ECO:0000256" key="1">
    <source>
        <dbReference type="SAM" id="MobiDB-lite"/>
    </source>
</evidence>
<protein>
    <submittedName>
        <fullName evidence="2">Uncharacterized protein</fullName>
    </submittedName>
</protein>
<gene>
    <name evidence="2" type="ORF">COV74_06335</name>
</gene>
<dbReference type="AlphaFoldDB" id="A0A2H0LNU1"/>
<accession>A0A2H0LNU1</accession>
<dbReference type="Proteomes" id="UP000230859">
    <property type="component" value="Unassembled WGS sequence"/>
</dbReference>